<evidence type="ECO:0000313" key="6">
    <source>
        <dbReference type="EMBL" id="EAK0451778.1"/>
    </source>
</evidence>
<sequence>MVIAYVRISTAKQDSEVQKLQIYEYCIKNKINIDEVMEVEMSSRKSLEKRRMNELKDKLNEGDLLICTELSRLGRSMLEVITLILELSEKGVQFVFLRQPELSSFNNPSQKLLLSFYAYVSETERDFISQRTKAGLANARKNGKNIGRPTNSFNSMYDKDEDLIKELISKKITLRNIWKFLGEKGTYNNFHYFCKRRKLT</sequence>
<keyword evidence="1" id="KW-0238">DNA-binding</keyword>
<dbReference type="Proteomes" id="UP000533324">
    <property type="component" value="Unassembled WGS sequence"/>
</dbReference>
<dbReference type="Gene3D" id="3.40.50.1390">
    <property type="entry name" value="Resolvase, N-terminal catalytic domain"/>
    <property type="match status" value="1"/>
</dbReference>
<dbReference type="InterPro" id="IPR036162">
    <property type="entry name" value="Resolvase-like_N_sf"/>
</dbReference>
<evidence type="ECO:0000313" key="4">
    <source>
        <dbReference type="EMBL" id="EAJ1254993.1"/>
    </source>
</evidence>
<comment type="caution">
    <text evidence="5">The sequence shown here is derived from an EMBL/GenBank/DDBJ whole genome shotgun (WGS) entry which is preliminary data.</text>
</comment>
<evidence type="ECO:0000313" key="9">
    <source>
        <dbReference type="Proteomes" id="UP000556298"/>
    </source>
</evidence>
<name>A0A7U8BKX4_CAMLA</name>
<proteinExistence type="predicted"/>
<dbReference type="SUPFAM" id="SSF53041">
    <property type="entry name" value="Resolvase-like"/>
    <property type="match status" value="1"/>
</dbReference>
<dbReference type="AlphaFoldDB" id="A0A7U8BKX4"/>
<dbReference type="InterPro" id="IPR050639">
    <property type="entry name" value="SSR_resolvase"/>
</dbReference>
<evidence type="ECO:0000259" key="3">
    <source>
        <dbReference type="PROSITE" id="PS51736"/>
    </source>
</evidence>
<protein>
    <submittedName>
        <fullName evidence="5">Site-specific recombinase/resolvase</fullName>
    </submittedName>
</protein>
<dbReference type="EMBL" id="AABYWZ010000027">
    <property type="protein sequence ID" value="EAJ5682137.1"/>
    <property type="molecule type" value="Genomic_DNA"/>
</dbReference>
<dbReference type="PROSITE" id="PS51736">
    <property type="entry name" value="RECOMBINASES_3"/>
    <property type="match status" value="1"/>
</dbReference>
<evidence type="ECO:0000256" key="1">
    <source>
        <dbReference type="ARBA" id="ARBA00023125"/>
    </source>
</evidence>
<dbReference type="EMBL" id="AACCWZ010000012">
    <property type="protein sequence ID" value="EAK0451778.1"/>
    <property type="molecule type" value="Genomic_DNA"/>
</dbReference>
<evidence type="ECO:0000313" key="8">
    <source>
        <dbReference type="Proteomes" id="UP000533324"/>
    </source>
</evidence>
<feature type="domain" description="Resolvase/invertase-type recombinase catalytic" evidence="3">
    <location>
        <begin position="1"/>
        <end position="143"/>
    </location>
</feature>
<dbReference type="CDD" id="cd03768">
    <property type="entry name" value="SR_ResInv"/>
    <property type="match status" value="1"/>
</dbReference>
<dbReference type="Proteomes" id="UP000556298">
    <property type="component" value="Unassembled WGS sequence"/>
</dbReference>
<reference evidence="7 8" key="1">
    <citation type="submission" date="2018-05" db="EMBL/GenBank/DDBJ databases">
        <authorList>
            <consortium name="PulseNet: The National Subtyping Network for Foodborne Disease Surveillance"/>
            <person name="Tarr C.L."/>
            <person name="Trees E."/>
            <person name="Katz L.S."/>
            <person name="Carleton-Romer H.A."/>
            <person name="Stroika S."/>
            <person name="Kucerova Z."/>
            <person name="Roache K.F."/>
            <person name="Sabol A.L."/>
            <person name="Besser J."/>
            <person name="Gerner-Smidt P."/>
        </authorList>
    </citation>
    <scope>NUCLEOTIDE SEQUENCE [LARGE SCALE GENOMIC DNA]</scope>
    <source>
        <strain evidence="4 8">1988D-2602</strain>
        <strain evidence="6 7">20110455</strain>
        <strain evidence="5 9">2016D-0268</strain>
    </source>
</reference>
<keyword evidence="2" id="KW-0233">DNA recombination</keyword>
<dbReference type="GO" id="GO:0003677">
    <property type="term" value="F:DNA binding"/>
    <property type="evidence" value="ECO:0007669"/>
    <property type="project" value="UniProtKB-KW"/>
</dbReference>
<gene>
    <name evidence="4" type="ORF">A0Y59_07405</name>
    <name evidence="5" type="ORF">BXA13_07440</name>
    <name evidence="6" type="ORF">YZ36_07320</name>
</gene>
<evidence type="ECO:0000256" key="2">
    <source>
        <dbReference type="ARBA" id="ARBA00023172"/>
    </source>
</evidence>
<dbReference type="Pfam" id="PF00239">
    <property type="entry name" value="Resolvase"/>
    <property type="match status" value="1"/>
</dbReference>
<dbReference type="PANTHER" id="PTHR30461">
    <property type="entry name" value="DNA-INVERTASE FROM LAMBDOID PROPHAGE"/>
    <property type="match status" value="1"/>
</dbReference>
<dbReference type="EMBL" id="AABVCV010000014">
    <property type="protein sequence ID" value="EAJ1254993.1"/>
    <property type="molecule type" value="Genomic_DNA"/>
</dbReference>
<organism evidence="5 9">
    <name type="scientific">Campylobacter lari</name>
    <dbReference type="NCBI Taxonomy" id="201"/>
    <lineage>
        <taxon>Bacteria</taxon>
        <taxon>Pseudomonadati</taxon>
        <taxon>Campylobacterota</taxon>
        <taxon>Epsilonproteobacteria</taxon>
        <taxon>Campylobacterales</taxon>
        <taxon>Campylobacteraceae</taxon>
        <taxon>Campylobacter</taxon>
    </lineage>
</organism>
<evidence type="ECO:0000313" key="7">
    <source>
        <dbReference type="Proteomes" id="UP000405656"/>
    </source>
</evidence>
<accession>A0A7U8BKX4</accession>
<dbReference type="GO" id="GO:0000150">
    <property type="term" value="F:DNA strand exchange activity"/>
    <property type="evidence" value="ECO:0007669"/>
    <property type="project" value="InterPro"/>
</dbReference>
<dbReference type="PANTHER" id="PTHR30461:SF2">
    <property type="entry name" value="SERINE RECOMBINASE PINE-RELATED"/>
    <property type="match status" value="1"/>
</dbReference>
<dbReference type="OMA" id="RIIYHRV"/>
<evidence type="ECO:0000313" key="5">
    <source>
        <dbReference type="EMBL" id="EAJ5682137.1"/>
    </source>
</evidence>
<dbReference type="Proteomes" id="UP000405656">
    <property type="component" value="Unassembled WGS sequence"/>
</dbReference>
<dbReference type="RefSeq" id="WP_012662252.1">
    <property type="nucleotide sequence ID" value="NZ_CP177188.1"/>
</dbReference>
<dbReference type="SMART" id="SM00857">
    <property type="entry name" value="Resolvase"/>
    <property type="match status" value="1"/>
</dbReference>
<dbReference type="InterPro" id="IPR006119">
    <property type="entry name" value="Resolv_N"/>
</dbReference>